<dbReference type="EMBL" id="JACQCR010000019">
    <property type="protein sequence ID" value="MBI3630869.1"/>
    <property type="molecule type" value="Genomic_DNA"/>
</dbReference>
<dbReference type="Proteomes" id="UP000753196">
    <property type="component" value="Unassembled WGS sequence"/>
</dbReference>
<comment type="caution">
    <text evidence="1">The sequence shown here is derived from an EMBL/GenBank/DDBJ whole genome shotgun (WGS) entry which is preliminary data.</text>
</comment>
<name>A0A932VRN3_9BACT</name>
<dbReference type="AlphaFoldDB" id="A0A932VRN3"/>
<protein>
    <submittedName>
        <fullName evidence="1">Uncharacterized protein</fullName>
    </submittedName>
</protein>
<evidence type="ECO:0000313" key="1">
    <source>
        <dbReference type="EMBL" id="MBI3630869.1"/>
    </source>
</evidence>
<sequence length="98" mass="10785">MRKHARAIGNGIDDIVGQRPTGCRRIQPRQVADPLGHFMISACGVARDAQAADNFTRGIVSGTPPPNVMTPPAILWDSYVRYSRDCILYKEPIRLPLG</sequence>
<gene>
    <name evidence="1" type="ORF">HY221_00845</name>
</gene>
<organism evidence="1 2">
    <name type="scientific">Candidatus Sungiibacteriota bacterium</name>
    <dbReference type="NCBI Taxonomy" id="2750080"/>
    <lineage>
        <taxon>Bacteria</taxon>
        <taxon>Candidatus Sungiibacteriota</taxon>
    </lineage>
</organism>
<proteinExistence type="predicted"/>
<reference evidence="1" key="1">
    <citation type="submission" date="2020-07" db="EMBL/GenBank/DDBJ databases">
        <title>Huge and variable diversity of episymbiotic CPR bacteria and DPANN archaea in groundwater ecosystems.</title>
        <authorList>
            <person name="He C.Y."/>
            <person name="Keren R."/>
            <person name="Whittaker M."/>
            <person name="Farag I.F."/>
            <person name="Doudna J."/>
            <person name="Cate J.H.D."/>
            <person name="Banfield J.F."/>
        </authorList>
    </citation>
    <scope>NUCLEOTIDE SEQUENCE</scope>
    <source>
        <strain evidence="1">NC_groundwater_973_Pr1_S-0.2um_54_13</strain>
    </source>
</reference>
<accession>A0A932VRN3</accession>
<evidence type="ECO:0000313" key="2">
    <source>
        <dbReference type="Proteomes" id="UP000753196"/>
    </source>
</evidence>